<feature type="domain" description="NADPH-dependent FMN reductase-like" evidence="1">
    <location>
        <begin position="22"/>
        <end position="124"/>
    </location>
</feature>
<dbReference type="eggNOG" id="COG0655">
    <property type="taxonomic scope" value="Bacteria"/>
</dbReference>
<dbReference type="SUPFAM" id="SSF52218">
    <property type="entry name" value="Flavoproteins"/>
    <property type="match status" value="1"/>
</dbReference>
<dbReference type="RefSeq" id="WP_036559980.1">
    <property type="nucleotide sequence ID" value="NZ_JRNI01000036.1"/>
</dbReference>
<name>A0A096AGC9_9BURK</name>
<reference evidence="2 3" key="1">
    <citation type="submission" date="2014-07" db="EMBL/GenBank/DDBJ databases">
        <authorList>
            <person name="McCorrison J."/>
            <person name="Sanka R."/>
            <person name="Torralba M."/>
            <person name="Gillis M."/>
            <person name="Haft D.H."/>
            <person name="Methe B."/>
            <person name="Sutton G."/>
            <person name="Nelson K.E."/>
        </authorList>
    </citation>
    <scope>NUCLEOTIDE SEQUENCE [LARGE SCALE GENOMIC DNA]</scope>
    <source>
        <strain evidence="2 3">DNF00040</strain>
    </source>
</reference>
<dbReference type="InterPro" id="IPR005025">
    <property type="entry name" value="FMN_Rdtase-like_dom"/>
</dbReference>
<dbReference type="Pfam" id="PF03358">
    <property type="entry name" value="FMN_red"/>
    <property type="match status" value="1"/>
</dbReference>
<evidence type="ECO:0000259" key="1">
    <source>
        <dbReference type="Pfam" id="PF03358"/>
    </source>
</evidence>
<dbReference type="GO" id="GO:0016491">
    <property type="term" value="F:oxidoreductase activity"/>
    <property type="evidence" value="ECO:0007669"/>
    <property type="project" value="InterPro"/>
</dbReference>
<dbReference type="Proteomes" id="UP000029629">
    <property type="component" value="Unassembled WGS sequence"/>
</dbReference>
<dbReference type="AlphaFoldDB" id="A0A096AGC9"/>
<evidence type="ECO:0000313" key="2">
    <source>
        <dbReference type="EMBL" id="KGF29737.1"/>
    </source>
</evidence>
<dbReference type="Gene3D" id="3.40.50.360">
    <property type="match status" value="1"/>
</dbReference>
<keyword evidence="3" id="KW-1185">Reference proteome</keyword>
<organism evidence="2 3">
    <name type="scientific">Oligella urethralis DNF00040</name>
    <dbReference type="NCBI Taxonomy" id="1401065"/>
    <lineage>
        <taxon>Bacteria</taxon>
        <taxon>Pseudomonadati</taxon>
        <taxon>Pseudomonadota</taxon>
        <taxon>Betaproteobacteria</taxon>
        <taxon>Burkholderiales</taxon>
        <taxon>Alcaligenaceae</taxon>
        <taxon>Oligella</taxon>
    </lineage>
</organism>
<protein>
    <submittedName>
        <fullName evidence="2">Flavodoxin</fullName>
    </submittedName>
</protein>
<gene>
    <name evidence="2" type="ORF">HMPREF2130_08505</name>
</gene>
<proteinExistence type="predicted"/>
<comment type="caution">
    <text evidence="2">The sequence shown here is derived from an EMBL/GenBank/DDBJ whole genome shotgun (WGS) entry which is preliminary data.</text>
</comment>
<evidence type="ECO:0000313" key="3">
    <source>
        <dbReference type="Proteomes" id="UP000029629"/>
    </source>
</evidence>
<accession>A0A096AGC9</accession>
<dbReference type="InterPro" id="IPR029039">
    <property type="entry name" value="Flavoprotein-like_sf"/>
</dbReference>
<dbReference type="OrthoDB" id="5736081at2"/>
<sequence length="173" mass="18532">MQTKHKTLLIIWHSRTGASEQAAKAAAAAAEALIDELASMDDTPYQVLVKKAAEVSLAELLSAHAYLFCAPENLASLSGQMKEFFDHYYYPLLGQIEGRYYSAIIAAGTDGTAALKQLQRICRGWRLNEAVPAIILNTAAASQAQILAPKQLGVAQVAQAEEIGATLMALIST</sequence>
<dbReference type="EMBL" id="JRNI01000036">
    <property type="protein sequence ID" value="KGF29737.1"/>
    <property type="molecule type" value="Genomic_DNA"/>
</dbReference>